<evidence type="ECO:0000313" key="3">
    <source>
        <dbReference type="Proteomes" id="UP000314294"/>
    </source>
</evidence>
<dbReference type="Proteomes" id="UP000314294">
    <property type="component" value="Unassembled WGS sequence"/>
</dbReference>
<organism evidence="2 3">
    <name type="scientific">Liparis tanakae</name>
    <name type="common">Tanaka's snailfish</name>
    <dbReference type="NCBI Taxonomy" id="230148"/>
    <lineage>
        <taxon>Eukaryota</taxon>
        <taxon>Metazoa</taxon>
        <taxon>Chordata</taxon>
        <taxon>Craniata</taxon>
        <taxon>Vertebrata</taxon>
        <taxon>Euteleostomi</taxon>
        <taxon>Actinopterygii</taxon>
        <taxon>Neopterygii</taxon>
        <taxon>Teleostei</taxon>
        <taxon>Neoteleostei</taxon>
        <taxon>Acanthomorphata</taxon>
        <taxon>Eupercaria</taxon>
        <taxon>Perciformes</taxon>
        <taxon>Cottioidei</taxon>
        <taxon>Cottales</taxon>
        <taxon>Liparidae</taxon>
        <taxon>Liparis</taxon>
    </lineage>
</organism>
<sequence length="98" mass="11091">MKVNSKKLAVLKHSEFQWQTWHGYTQTLPNPVYGTELRGLVCPARRCEQVVPRSQVPKSEISPPHAAAPEVQPENSPLCRGGTEESCCLFEIFMQRQP</sequence>
<dbReference type="AlphaFoldDB" id="A0A4Z2IDE4"/>
<dbReference type="EMBL" id="SRLO01000097">
    <property type="protein sequence ID" value="TNN76018.1"/>
    <property type="molecule type" value="Genomic_DNA"/>
</dbReference>
<evidence type="ECO:0000313" key="2">
    <source>
        <dbReference type="EMBL" id="TNN76018.1"/>
    </source>
</evidence>
<keyword evidence="3" id="KW-1185">Reference proteome</keyword>
<name>A0A4Z2IDE4_9TELE</name>
<reference evidence="2 3" key="1">
    <citation type="submission" date="2019-03" db="EMBL/GenBank/DDBJ databases">
        <title>First draft genome of Liparis tanakae, snailfish: a comprehensive survey of snailfish specific genes.</title>
        <authorList>
            <person name="Kim W."/>
            <person name="Song I."/>
            <person name="Jeong J.-H."/>
            <person name="Kim D."/>
            <person name="Kim S."/>
            <person name="Ryu S."/>
            <person name="Song J.Y."/>
            <person name="Lee S.K."/>
        </authorList>
    </citation>
    <scope>NUCLEOTIDE SEQUENCE [LARGE SCALE GENOMIC DNA]</scope>
    <source>
        <tissue evidence="2">Muscle</tissue>
    </source>
</reference>
<gene>
    <name evidence="2" type="ORF">EYF80_013781</name>
</gene>
<protein>
    <submittedName>
        <fullName evidence="2">Uncharacterized protein</fullName>
    </submittedName>
</protein>
<proteinExistence type="predicted"/>
<evidence type="ECO:0000256" key="1">
    <source>
        <dbReference type="SAM" id="MobiDB-lite"/>
    </source>
</evidence>
<feature type="region of interest" description="Disordered" evidence="1">
    <location>
        <begin position="53"/>
        <end position="79"/>
    </location>
</feature>
<comment type="caution">
    <text evidence="2">The sequence shown here is derived from an EMBL/GenBank/DDBJ whole genome shotgun (WGS) entry which is preliminary data.</text>
</comment>
<accession>A0A4Z2IDE4</accession>